<keyword evidence="2" id="KW-1185">Reference proteome</keyword>
<proteinExistence type="predicted"/>
<gene>
    <name evidence="1" type="ORF">P3H78_08900</name>
</gene>
<comment type="caution">
    <text evidence="1">The sequence shown here is derived from an EMBL/GenBank/DDBJ whole genome shotgun (WGS) entry which is preliminary data.</text>
</comment>
<organism evidence="1 2">
    <name type="scientific">Streptomyces tropicalis</name>
    <dbReference type="NCBI Taxonomy" id="3034234"/>
    <lineage>
        <taxon>Bacteria</taxon>
        <taxon>Bacillati</taxon>
        <taxon>Actinomycetota</taxon>
        <taxon>Actinomycetes</taxon>
        <taxon>Kitasatosporales</taxon>
        <taxon>Streptomycetaceae</taxon>
        <taxon>Streptomyces</taxon>
    </lineage>
</organism>
<evidence type="ECO:0000313" key="1">
    <source>
        <dbReference type="EMBL" id="MDF3298747.1"/>
    </source>
</evidence>
<name>A0ABT6A2Q8_9ACTN</name>
<dbReference type="RefSeq" id="WP_276108286.1">
    <property type="nucleotide sequence ID" value="NZ_JARJBB010000003.1"/>
</dbReference>
<evidence type="ECO:0008006" key="3">
    <source>
        <dbReference type="Google" id="ProtNLM"/>
    </source>
</evidence>
<evidence type="ECO:0000313" key="2">
    <source>
        <dbReference type="Proteomes" id="UP001221150"/>
    </source>
</evidence>
<protein>
    <recommendedName>
        <fullName evidence="3">Transposase</fullName>
    </recommendedName>
</protein>
<dbReference type="Proteomes" id="UP001221150">
    <property type="component" value="Unassembled WGS sequence"/>
</dbReference>
<reference evidence="1 2" key="1">
    <citation type="submission" date="2023-03" db="EMBL/GenBank/DDBJ databases">
        <title>Draft genome sequence of Streptomyces sp. K1PA1 isolated from peat swamp forest in Thailand.</title>
        <authorList>
            <person name="Klaysubun C."/>
            <person name="Duangmal K."/>
        </authorList>
    </citation>
    <scope>NUCLEOTIDE SEQUENCE [LARGE SCALE GENOMIC DNA]</scope>
    <source>
        <strain evidence="1 2">K1PA1</strain>
    </source>
</reference>
<dbReference type="EMBL" id="JARJBB010000003">
    <property type="protein sequence ID" value="MDF3298747.1"/>
    <property type="molecule type" value="Genomic_DNA"/>
</dbReference>
<accession>A0ABT6A2Q8</accession>
<sequence>MSAVLAWLCLVDDPIPADLGTLFDTAVTDDLAALLASVPWLRDVEDGIGLLWSLTQMRNPDDFPWFTRTWD</sequence>